<keyword evidence="4 7" id="KW-1133">Transmembrane helix</keyword>
<feature type="transmembrane region" description="Helical" evidence="7">
    <location>
        <begin position="319"/>
        <end position="337"/>
    </location>
</feature>
<dbReference type="AlphaFoldDB" id="A0A4U8URD3"/>
<evidence type="ECO:0000256" key="1">
    <source>
        <dbReference type="ARBA" id="ARBA00004141"/>
    </source>
</evidence>
<evidence type="ECO:0000256" key="2">
    <source>
        <dbReference type="ARBA" id="ARBA00005585"/>
    </source>
</evidence>
<dbReference type="OrthoDB" id="5873834at2759"/>
<name>A0A4U8URD3_STECR</name>
<evidence type="ECO:0000256" key="6">
    <source>
        <dbReference type="ARBA" id="ARBA00023180"/>
    </source>
</evidence>
<evidence type="ECO:0000256" key="7">
    <source>
        <dbReference type="SAM" id="Phobius"/>
    </source>
</evidence>
<comment type="caution">
    <text evidence="9">The sequence shown here is derived from an EMBL/GenBank/DDBJ whole genome shotgun (WGS) entry which is preliminary data.</text>
</comment>
<dbReference type="GO" id="GO:0045879">
    <property type="term" value="P:negative regulation of smoothened signaling pathway"/>
    <property type="evidence" value="ECO:0007669"/>
    <property type="project" value="TreeGrafter"/>
</dbReference>
<dbReference type="PROSITE" id="PS50156">
    <property type="entry name" value="SSD"/>
    <property type="match status" value="1"/>
</dbReference>
<dbReference type="PANTHER" id="PTHR46022">
    <property type="entry name" value="PROTEIN PATCHED"/>
    <property type="match status" value="1"/>
</dbReference>
<reference evidence="9 10" key="2">
    <citation type="journal article" date="2019" name="G3 (Bethesda)">
        <title>Hybrid Assembly of the Genome of the Entomopathogenic Nematode Steinernema carpocapsae Identifies the X-Chromosome.</title>
        <authorList>
            <person name="Serra L."/>
            <person name="Macchietto M."/>
            <person name="Macias-Munoz A."/>
            <person name="McGill C.J."/>
            <person name="Rodriguez I.M."/>
            <person name="Rodriguez B."/>
            <person name="Murad R."/>
            <person name="Mortazavi A."/>
        </authorList>
    </citation>
    <scope>NUCLEOTIDE SEQUENCE [LARGE SCALE GENOMIC DNA]</scope>
    <source>
        <strain evidence="9 10">ALL</strain>
    </source>
</reference>
<dbReference type="SUPFAM" id="SSF82866">
    <property type="entry name" value="Multidrug efflux transporter AcrB transmembrane domain"/>
    <property type="match status" value="1"/>
</dbReference>
<dbReference type="Proteomes" id="UP000298663">
    <property type="component" value="Unassembled WGS sequence"/>
</dbReference>
<dbReference type="Pfam" id="PF12349">
    <property type="entry name" value="Sterol-sensing"/>
    <property type="match status" value="2"/>
</dbReference>
<keyword evidence="5 7" id="KW-0472">Membrane</keyword>
<feature type="transmembrane region" description="Helical" evidence="7">
    <location>
        <begin position="552"/>
        <end position="572"/>
    </location>
</feature>
<dbReference type="STRING" id="34508.A0A4U8URD3"/>
<evidence type="ECO:0000259" key="8">
    <source>
        <dbReference type="PROSITE" id="PS50156"/>
    </source>
</evidence>
<evidence type="ECO:0000256" key="3">
    <source>
        <dbReference type="ARBA" id="ARBA00022692"/>
    </source>
</evidence>
<dbReference type="InterPro" id="IPR000731">
    <property type="entry name" value="SSD"/>
</dbReference>
<dbReference type="Gene3D" id="1.20.1640.10">
    <property type="entry name" value="Multidrug efflux transporter AcrB transmembrane domain"/>
    <property type="match status" value="1"/>
</dbReference>
<organism evidence="9 10">
    <name type="scientific">Steinernema carpocapsae</name>
    <name type="common">Entomopathogenic nematode</name>
    <dbReference type="NCBI Taxonomy" id="34508"/>
    <lineage>
        <taxon>Eukaryota</taxon>
        <taxon>Metazoa</taxon>
        <taxon>Ecdysozoa</taxon>
        <taxon>Nematoda</taxon>
        <taxon>Chromadorea</taxon>
        <taxon>Rhabditida</taxon>
        <taxon>Tylenchina</taxon>
        <taxon>Panagrolaimomorpha</taxon>
        <taxon>Strongyloidoidea</taxon>
        <taxon>Steinernematidae</taxon>
        <taxon>Steinernema</taxon>
    </lineage>
</organism>
<evidence type="ECO:0000256" key="4">
    <source>
        <dbReference type="ARBA" id="ARBA00022989"/>
    </source>
</evidence>
<feature type="transmembrane region" description="Helical" evidence="7">
    <location>
        <begin position="446"/>
        <end position="465"/>
    </location>
</feature>
<dbReference type="InterPro" id="IPR053958">
    <property type="entry name" value="HMGCR/SNAP/NPC1-like_SSD"/>
</dbReference>
<dbReference type="PANTHER" id="PTHR46022:SF1">
    <property type="entry name" value="PROTEIN PATCHED"/>
    <property type="match status" value="1"/>
</dbReference>
<keyword evidence="10" id="KW-1185">Reference proteome</keyword>
<gene>
    <name evidence="9" type="ORF">L596_003175</name>
</gene>
<dbReference type="EMBL" id="AZBU02000001">
    <property type="protein sequence ID" value="TMS35880.1"/>
    <property type="molecule type" value="Genomic_DNA"/>
</dbReference>
<evidence type="ECO:0000256" key="5">
    <source>
        <dbReference type="ARBA" id="ARBA00023136"/>
    </source>
</evidence>
<sequence length="655" mass="73753">MRSYADVLEEIVPCVWITPLDCFWDGAKPLSPPLTGELGMASLLIETAYDLPMSWSTIKPQELIDLVSEFADIGSLKSSLESAGISNGYVDRWCIDPYDPNCPQTAVNAYVQYCDVFAKYRTHQRSNNVSFNLAMDLDESSDRECDLYRRSFMHFLRNKTAALEFLREEELPKYPDYGTVMKNGCEGFARNVLKWPRDMIVGGAQTDATSANGSITAGALQTVFLVASSEDIYNRYKESSRFLKDFSSTNSSDEWTVQKAEEIILTWQRAFTKRIYNHPLNFQQNASNADGTSVGTERRIIHPLASTSMADMLEEFCQFNYMVIFVGYFLMLMYAIYSQMKRDGYCLLSMNSSMGLGFAGVLTVTYASISGLGLATWLGIEFNAATTQIVPFLTLGIGVDNMFMLLHNYHEVTNVYFDDIYQILSFLTGTLLPIPALRSFCAQSSILLTYNLIAIMTVYPAMIAIDLRRRKKQKRDLCCWMSSEETSDEEDCAFSPSPTLLKTFVYEKSKVAKGGIPYCRLNSVADEKKKFCQFTLHAFLKKYYIPSIKTPVAKGSVLLICTLMLAGGIAGIRRSTMGLELSDVLPEHTAPAAFLKTRDKYFSFYPMHIVLRSDNFDIASNQHLVDRLRNEIGMAKECDSPLNDVVSGHRNMSLS</sequence>
<accession>A0A4U8URD3</accession>
<comment type="subcellular location">
    <subcellularLocation>
        <location evidence="1">Membrane</location>
        <topology evidence="1">Multi-pass membrane protein</topology>
    </subcellularLocation>
</comment>
<dbReference type="GO" id="GO:0005119">
    <property type="term" value="F:smoothened binding"/>
    <property type="evidence" value="ECO:0007669"/>
    <property type="project" value="TreeGrafter"/>
</dbReference>
<keyword evidence="3 7" id="KW-0812">Transmembrane</keyword>
<keyword evidence="6" id="KW-0325">Glycoprotein</keyword>
<protein>
    <recommendedName>
        <fullName evidence="8">SSD domain-containing protein</fullName>
    </recommendedName>
</protein>
<proteinExistence type="inferred from homology"/>
<evidence type="ECO:0000313" key="9">
    <source>
        <dbReference type="EMBL" id="TMS35880.1"/>
    </source>
</evidence>
<comment type="similarity">
    <text evidence="2">Belongs to the patched family.</text>
</comment>
<evidence type="ECO:0000313" key="10">
    <source>
        <dbReference type="Proteomes" id="UP000298663"/>
    </source>
</evidence>
<dbReference type="GO" id="GO:0097108">
    <property type="term" value="F:hedgehog family protein binding"/>
    <property type="evidence" value="ECO:0007669"/>
    <property type="project" value="TreeGrafter"/>
</dbReference>
<reference evidence="9 10" key="1">
    <citation type="journal article" date="2015" name="Genome Biol.">
        <title>Comparative genomics of Steinernema reveals deeply conserved gene regulatory networks.</title>
        <authorList>
            <person name="Dillman A.R."/>
            <person name="Macchietto M."/>
            <person name="Porter C.F."/>
            <person name="Rogers A."/>
            <person name="Williams B."/>
            <person name="Antoshechkin I."/>
            <person name="Lee M.M."/>
            <person name="Goodwin Z."/>
            <person name="Lu X."/>
            <person name="Lewis E.E."/>
            <person name="Goodrich-Blair H."/>
            <person name="Stock S.P."/>
            <person name="Adams B.J."/>
            <person name="Sternberg P.W."/>
            <person name="Mortazavi A."/>
        </authorList>
    </citation>
    <scope>NUCLEOTIDE SEQUENCE [LARGE SCALE GENOMIC DNA]</scope>
    <source>
        <strain evidence="9 10">ALL</strain>
    </source>
</reference>
<feature type="domain" description="SSD" evidence="8">
    <location>
        <begin position="320"/>
        <end position="465"/>
    </location>
</feature>
<dbReference type="GO" id="GO:0005886">
    <property type="term" value="C:plasma membrane"/>
    <property type="evidence" value="ECO:0007669"/>
    <property type="project" value="TreeGrafter"/>
</dbReference>
<feature type="transmembrane region" description="Helical" evidence="7">
    <location>
        <begin position="420"/>
        <end position="440"/>
    </location>
</feature>
<dbReference type="GO" id="GO:0008158">
    <property type="term" value="F:hedgehog receptor activity"/>
    <property type="evidence" value="ECO:0007669"/>
    <property type="project" value="TreeGrafter"/>
</dbReference>